<feature type="region of interest" description="Disordered" evidence="1">
    <location>
        <begin position="106"/>
        <end position="146"/>
    </location>
</feature>
<comment type="caution">
    <text evidence="2">The sequence shown here is derived from an EMBL/GenBank/DDBJ whole genome shotgun (WGS) entry which is preliminary data.</text>
</comment>
<sequence length="403" mass="43969">MVCEFSWIQPPLLPTSEAPALLNPGHPSPNITPSGSHSSSPSQDSFRPFNPSHPSCSNPVSLACSSPPGSHSLPFSQNPNTYSPDPPLLSAAPAFPLSSASYFASPSSQAYPTPDTSPASSPLPPSSAIIRRVQPPTPSSGSDSELYSQLLLPKKRGYPLWYPTPSENLPYEYRTAGISIGDVGYLNRNGAFNYLFNVCCSADHPVNAAGVPDGFQRLDVDPRNADDLEQHYKPASFVASHPSYVARTIMSYRPTQQYIQGVPYEVGAGLLFDCRSPEGALLILPEGGKSTDHRDVGKFLQYAKDYAKAWFYYANASPHQSGAQSLYLITGCDKTRAWGVACFRDAVYDVHLEYLPRAVENGARPIYWFSREDYAAARSGADGEFENQCVFLRGFKIALRKKP</sequence>
<name>A0A9P5Q4W8_9AGAR</name>
<protein>
    <submittedName>
        <fullName evidence="2">Uncharacterized protein</fullName>
    </submittedName>
</protein>
<dbReference type="EMBL" id="JADNRY010000002">
    <property type="protein sequence ID" value="KAF9078141.1"/>
    <property type="molecule type" value="Genomic_DNA"/>
</dbReference>
<evidence type="ECO:0000313" key="3">
    <source>
        <dbReference type="Proteomes" id="UP000772434"/>
    </source>
</evidence>
<feature type="compositionally biased region" description="Low complexity" evidence="1">
    <location>
        <begin position="28"/>
        <end position="48"/>
    </location>
</feature>
<dbReference type="AlphaFoldDB" id="A0A9P5Q4W8"/>
<dbReference type="Proteomes" id="UP000772434">
    <property type="component" value="Unassembled WGS sequence"/>
</dbReference>
<evidence type="ECO:0000256" key="1">
    <source>
        <dbReference type="SAM" id="MobiDB-lite"/>
    </source>
</evidence>
<organism evidence="2 3">
    <name type="scientific">Rhodocollybia butyracea</name>
    <dbReference type="NCBI Taxonomy" id="206335"/>
    <lineage>
        <taxon>Eukaryota</taxon>
        <taxon>Fungi</taxon>
        <taxon>Dikarya</taxon>
        <taxon>Basidiomycota</taxon>
        <taxon>Agaricomycotina</taxon>
        <taxon>Agaricomycetes</taxon>
        <taxon>Agaricomycetidae</taxon>
        <taxon>Agaricales</taxon>
        <taxon>Marasmiineae</taxon>
        <taxon>Omphalotaceae</taxon>
        <taxon>Rhodocollybia</taxon>
    </lineage>
</organism>
<feature type="region of interest" description="Disordered" evidence="1">
    <location>
        <begin position="16"/>
        <end position="87"/>
    </location>
</feature>
<evidence type="ECO:0000313" key="2">
    <source>
        <dbReference type="EMBL" id="KAF9078141.1"/>
    </source>
</evidence>
<feature type="compositionally biased region" description="Polar residues" evidence="1">
    <location>
        <begin position="52"/>
        <end position="81"/>
    </location>
</feature>
<reference evidence="2" key="1">
    <citation type="submission" date="2020-11" db="EMBL/GenBank/DDBJ databases">
        <authorList>
            <consortium name="DOE Joint Genome Institute"/>
            <person name="Ahrendt S."/>
            <person name="Riley R."/>
            <person name="Andreopoulos W."/>
            <person name="Labutti K."/>
            <person name="Pangilinan J."/>
            <person name="Ruiz-Duenas F.J."/>
            <person name="Barrasa J.M."/>
            <person name="Sanchez-Garcia M."/>
            <person name="Camarero S."/>
            <person name="Miyauchi S."/>
            <person name="Serrano A."/>
            <person name="Linde D."/>
            <person name="Babiker R."/>
            <person name="Drula E."/>
            <person name="Ayuso-Fernandez I."/>
            <person name="Pacheco R."/>
            <person name="Padilla G."/>
            <person name="Ferreira P."/>
            <person name="Barriuso J."/>
            <person name="Kellner H."/>
            <person name="Castanera R."/>
            <person name="Alfaro M."/>
            <person name="Ramirez L."/>
            <person name="Pisabarro A.G."/>
            <person name="Kuo A."/>
            <person name="Tritt A."/>
            <person name="Lipzen A."/>
            <person name="He G."/>
            <person name="Yan M."/>
            <person name="Ng V."/>
            <person name="Cullen D."/>
            <person name="Martin F."/>
            <person name="Rosso M.-N."/>
            <person name="Henrissat B."/>
            <person name="Hibbett D."/>
            <person name="Martinez A.T."/>
            <person name="Grigoriev I.V."/>
        </authorList>
    </citation>
    <scope>NUCLEOTIDE SEQUENCE</scope>
    <source>
        <strain evidence="2">AH 40177</strain>
    </source>
</reference>
<gene>
    <name evidence="2" type="ORF">BDP27DRAFT_346429</name>
</gene>
<proteinExistence type="predicted"/>
<accession>A0A9P5Q4W8</accession>
<dbReference type="OrthoDB" id="3222453at2759"/>
<feature type="compositionally biased region" description="Low complexity" evidence="1">
    <location>
        <begin position="106"/>
        <end position="120"/>
    </location>
</feature>
<keyword evidence="3" id="KW-1185">Reference proteome</keyword>